<dbReference type="Proteomes" id="UP000319449">
    <property type="component" value="Unassembled WGS sequence"/>
</dbReference>
<evidence type="ECO:0000256" key="1">
    <source>
        <dbReference type="ARBA" id="ARBA00022481"/>
    </source>
</evidence>
<dbReference type="PRINTS" id="PR00813">
    <property type="entry name" value="BCTERIALGSPG"/>
</dbReference>
<evidence type="ECO:0000313" key="4">
    <source>
        <dbReference type="Proteomes" id="UP000319449"/>
    </source>
</evidence>
<dbReference type="AlphaFoldDB" id="A0A562VMN6"/>
<reference evidence="3 4" key="1">
    <citation type="submission" date="2019-07" db="EMBL/GenBank/DDBJ databases">
        <title>Genomic Encyclopedia of Archaeal and Bacterial Type Strains, Phase II (KMG-II): from individual species to whole genera.</title>
        <authorList>
            <person name="Goeker M."/>
        </authorList>
    </citation>
    <scope>NUCLEOTIDE SEQUENCE [LARGE SCALE GENOMIC DNA]</scope>
    <source>
        <strain evidence="3 4">ATCC BAA-1139</strain>
    </source>
</reference>
<keyword evidence="2" id="KW-0812">Transmembrane</keyword>
<protein>
    <submittedName>
        <fullName evidence="3">Type II secretion system protein G (GspG)</fullName>
    </submittedName>
</protein>
<dbReference type="PANTHER" id="PTHR30093">
    <property type="entry name" value="GENERAL SECRETION PATHWAY PROTEIN G"/>
    <property type="match status" value="1"/>
</dbReference>
<dbReference type="InterPro" id="IPR045584">
    <property type="entry name" value="Pilin-like"/>
</dbReference>
<dbReference type="EMBL" id="VLLN01000011">
    <property type="protein sequence ID" value="TWJ19155.1"/>
    <property type="molecule type" value="Genomic_DNA"/>
</dbReference>
<dbReference type="SUPFAM" id="SSF54523">
    <property type="entry name" value="Pili subunits"/>
    <property type="match status" value="1"/>
</dbReference>
<accession>A0A562VMN6</accession>
<comment type="caution">
    <text evidence="3">The sequence shown here is derived from an EMBL/GenBank/DDBJ whole genome shotgun (WGS) entry which is preliminary data.</text>
</comment>
<feature type="transmembrane region" description="Helical" evidence="2">
    <location>
        <begin position="20"/>
        <end position="38"/>
    </location>
</feature>
<dbReference type="Pfam" id="PF07963">
    <property type="entry name" value="N_methyl"/>
    <property type="match status" value="1"/>
</dbReference>
<keyword evidence="4" id="KW-1185">Reference proteome</keyword>
<dbReference type="InterPro" id="IPR012902">
    <property type="entry name" value="N_methyl_site"/>
</dbReference>
<dbReference type="InterPro" id="IPR000983">
    <property type="entry name" value="Bac_GSPG_pilin"/>
</dbReference>
<dbReference type="GO" id="GO:0015628">
    <property type="term" value="P:protein secretion by the type II secretion system"/>
    <property type="evidence" value="ECO:0007669"/>
    <property type="project" value="InterPro"/>
</dbReference>
<organism evidence="3 4">
    <name type="scientific">Geobacter argillaceus</name>
    <dbReference type="NCBI Taxonomy" id="345631"/>
    <lineage>
        <taxon>Bacteria</taxon>
        <taxon>Pseudomonadati</taxon>
        <taxon>Thermodesulfobacteriota</taxon>
        <taxon>Desulfuromonadia</taxon>
        <taxon>Geobacterales</taxon>
        <taxon>Geobacteraceae</taxon>
        <taxon>Geobacter</taxon>
    </lineage>
</organism>
<dbReference type="Gene3D" id="3.30.700.10">
    <property type="entry name" value="Glycoprotein, Type 4 Pilin"/>
    <property type="match status" value="1"/>
</dbReference>
<evidence type="ECO:0000256" key="2">
    <source>
        <dbReference type="SAM" id="Phobius"/>
    </source>
</evidence>
<name>A0A562VMN6_9BACT</name>
<dbReference type="RefSeq" id="WP_246125836.1">
    <property type="nucleotide sequence ID" value="NZ_VLLN01000011.1"/>
</dbReference>
<keyword evidence="2" id="KW-0472">Membrane</keyword>
<evidence type="ECO:0000313" key="3">
    <source>
        <dbReference type="EMBL" id="TWJ19155.1"/>
    </source>
</evidence>
<dbReference type="GO" id="GO:0015627">
    <property type="term" value="C:type II protein secretion system complex"/>
    <property type="evidence" value="ECO:0007669"/>
    <property type="project" value="InterPro"/>
</dbReference>
<gene>
    <name evidence="3" type="ORF">JN12_02102</name>
</gene>
<proteinExistence type="predicted"/>
<keyword evidence="2" id="KW-1133">Transmembrane helix</keyword>
<dbReference type="PANTHER" id="PTHR30093:SF47">
    <property type="entry name" value="TYPE IV PILUS NON-CORE MINOR PILIN PILE"/>
    <property type="match status" value="1"/>
</dbReference>
<keyword evidence="1" id="KW-0488">Methylation</keyword>
<sequence length="140" mass="15934">MDRFRCILGRRAARNRGYTIIELLIVMSIIGILASIAVPNYQWGLIKAREAVLRENLYSFRSTIDQFYADQGKFPDSIQELKDKKYLRDIPKDPFTKSRDTWVTVSPPASTDGGEIKGSVYDVHSQSNLIGSDGTPYNEW</sequence>
<dbReference type="NCBIfam" id="TIGR02532">
    <property type="entry name" value="IV_pilin_GFxxxE"/>
    <property type="match status" value="1"/>
</dbReference>